<reference evidence="7" key="2">
    <citation type="submission" date="2010-04" db="EMBL/GenBank/DDBJ databases">
        <authorList>
            <person name="Buell R."/>
            <person name="Hamilton J."/>
            <person name="Hostetler J."/>
        </authorList>
    </citation>
    <scope>NUCLEOTIDE SEQUENCE [LARGE SCALE GENOMIC DNA]</scope>
    <source>
        <strain evidence="7">DAOM:BR144</strain>
    </source>
</reference>
<dbReference type="Pfam" id="PF01363">
    <property type="entry name" value="FYVE"/>
    <property type="match status" value="1"/>
</dbReference>
<dbReference type="AlphaFoldDB" id="K3X1X4"/>
<reference evidence="6" key="3">
    <citation type="submission" date="2015-02" db="UniProtKB">
        <authorList>
            <consortium name="EnsemblProtists"/>
        </authorList>
    </citation>
    <scope>IDENTIFICATION</scope>
    <source>
        <strain evidence="6">DAOM BR144</strain>
    </source>
</reference>
<evidence type="ECO:0000313" key="6">
    <source>
        <dbReference type="EnsemblProtists" id="PYU1_T011223"/>
    </source>
</evidence>
<evidence type="ECO:0000256" key="3">
    <source>
        <dbReference type="ARBA" id="ARBA00022833"/>
    </source>
</evidence>
<dbReference type="Proteomes" id="UP000019132">
    <property type="component" value="Unassembled WGS sequence"/>
</dbReference>
<dbReference type="eggNOG" id="KOG1818">
    <property type="taxonomic scope" value="Eukaryota"/>
</dbReference>
<dbReference type="PROSITE" id="PS50178">
    <property type="entry name" value="ZF_FYVE"/>
    <property type="match status" value="1"/>
</dbReference>
<dbReference type="InterPro" id="IPR017455">
    <property type="entry name" value="Znf_FYVE-rel"/>
</dbReference>
<organism evidence="6 7">
    <name type="scientific">Globisporangium ultimum (strain ATCC 200006 / CBS 805.95 / DAOM BR144)</name>
    <name type="common">Pythium ultimum</name>
    <dbReference type="NCBI Taxonomy" id="431595"/>
    <lineage>
        <taxon>Eukaryota</taxon>
        <taxon>Sar</taxon>
        <taxon>Stramenopiles</taxon>
        <taxon>Oomycota</taxon>
        <taxon>Peronosporomycetes</taxon>
        <taxon>Pythiales</taxon>
        <taxon>Pythiaceae</taxon>
        <taxon>Globisporangium</taxon>
    </lineage>
</organism>
<dbReference type="GO" id="GO:0008270">
    <property type="term" value="F:zinc ion binding"/>
    <property type="evidence" value="ECO:0007669"/>
    <property type="project" value="UniProtKB-KW"/>
</dbReference>
<reference evidence="7" key="1">
    <citation type="journal article" date="2010" name="Genome Biol.">
        <title>Genome sequence of the necrotrophic plant pathogen Pythium ultimum reveals original pathogenicity mechanisms and effector repertoire.</title>
        <authorList>
            <person name="Levesque C.A."/>
            <person name="Brouwer H."/>
            <person name="Cano L."/>
            <person name="Hamilton J.P."/>
            <person name="Holt C."/>
            <person name="Huitema E."/>
            <person name="Raffaele S."/>
            <person name="Robideau G.P."/>
            <person name="Thines M."/>
            <person name="Win J."/>
            <person name="Zerillo M.M."/>
            <person name="Beakes G.W."/>
            <person name="Boore J.L."/>
            <person name="Busam D."/>
            <person name="Dumas B."/>
            <person name="Ferriera S."/>
            <person name="Fuerstenberg S.I."/>
            <person name="Gachon C.M."/>
            <person name="Gaulin E."/>
            <person name="Govers F."/>
            <person name="Grenville-Briggs L."/>
            <person name="Horner N."/>
            <person name="Hostetler J."/>
            <person name="Jiang R.H."/>
            <person name="Johnson J."/>
            <person name="Krajaejun T."/>
            <person name="Lin H."/>
            <person name="Meijer H.J."/>
            <person name="Moore B."/>
            <person name="Morris P."/>
            <person name="Phuntmart V."/>
            <person name="Puiu D."/>
            <person name="Shetty J."/>
            <person name="Stajich J.E."/>
            <person name="Tripathy S."/>
            <person name="Wawra S."/>
            <person name="van West P."/>
            <person name="Whitty B.R."/>
            <person name="Coutinho P.M."/>
            <person name="Henrissat B."/>
            <person name="Martin F."/>
            <person name="Thomas P.D."/>
            <person name="Tyler B.M."/>
            <person name="De Vries R.P."/>
            <person name="Kamoun S."/>
            <person name="Yandell M."/>
            <person name="Tisserat N."/>
            <person name="Buell C.R."/>
        </authorList>
    </citation>
    <scope>NUCLEOTIDE SEQUENCE</scope>
    <source>
        <strain evidence="7">DAOM:BR144</strain>
    </source>
</reference>
<dbReference type="PANTHER" id="PTHR43102">
    <property type="entry name" value="SLR1143 PROTEIN"/>
    <property type="match status" value="1"/>
</dbReference>
<feature type="domain" description="FYVE-type" evidence="5">
    <location>
        <begin position="282"/>
        <end position="344"/>
    </location>
</feature>
<dbReference type="Gene3D" id="3.30.40.10">
    <property type="entry name" value="Zinc/RING finger domain, C3HC4 (zinc finger)"/>
    <property type="match status" value="1"/>
</dbReference>
<dbReference type="STRING" id="431595.K3X1X4"/>
<accession>K3X1X4</accession>
<dbReference type="HOGENOM" id="CLU_018657_0_0_1"/>
<dbReference type="PANTHER" id="PTHR43102:SF2">
    <property type="entry name" value="GAF DOMAIN-CONTAINING PROTEIN"/>
    <property type="match status" value="1"/>
</dbReference>
<protein>
    <recommendedName>
        <fullName evidence="5">FYVE-type domain-containing protein</fullName>
    </recommendedName>
</protein>
<keyword evidence="7" id="KW-1185">Reference proteome</keyword>
<dbReference type="EnsemblProtists" id="PYU1_T011223">
    <property type="protein sequence ID" value="PYU1_T011223"/>
    <property type="gene ID" value="PYU1_G011198"/>
</dbReference>
<name>K3X1X4_GLOUD</name>
<dbReference type="EMBL" id="GL376562">
    <property type="status" value="NOT_ANNOTATED_CDS"/>
    <property type="molecule type" value="Genomic_DNA"/>
</dbReference>
<dbReference type="SMART" id="SM00064">
    <property type="entry name" value="FYVE"/>
    <property type="match status" value="1"/>
</dbReference>
<dbReference type="SUPFAM" id="SSF57903">
    <property type="entry name" value="FYVE/PHD zinc finger"/>
    <property type="match status" value="1"/>
</dbReference>
<dbReference type="VEuPathDB" id="FungiDB:PYU1_G011198"/>
<dbReference type="InterPro" id="IPR000306">
    <property type="entry name" value="Znf_FYVE"/>
</dbReference>
<evidence type="ECO:0000313" key="7">
    <source>
        <dbReference type="Proteomes" id="UP000019132"/>
    </source>
</evidence>
<evidence type="ECO:0000256" key="1">
    <source>
        <dbReference type="ARBA" id="ARBA00022723"/>
    </source>
</evidence>
<keyword evidence="1" id="KW-0479">Metal-binding</keyword>
<keyword evidence="3" id="KW-0862">Zinc</keyword>
<proteinExistence type="predicted"/>
<sequence>MKTSHLHLSRDREQTVKMHHRAIHQINQVLDVCLNSSRTKDQWTCLRKEKHLAMYAKKHAMPMASLYLLGVNEAKCGFDEVYDLMSFDSTEKFRLMMALIYGKDCKDAGLISMRPRNDRLSEWSLNTQHAAIWFALQNRRKAALVREKSFTFFQTLKVILPEQRPSGMTIAGRPSEGVQKRTMALSWLPFPEADEFDFDDANDAVNLQYTLIIEELERDRLRISSVTSSFHDGDAPSASSRWAARAIARRLVFRSISRLEAAVITSRISDQEVLAQNQWVKNEERVACVICWKQFNALYRRRHHCRICGDVICGSCSSMRRTSAVSKKDVDKVRICHLCSNKGRVKADSFASTTDTFPGHHTTDEELPIVKFPRAGFYPTPSLRAMVSYVDEDGKEDESDYDDYMDDMDDGYEGYIGRGPDSLLSDIYSSQKVISIKSITQSDLKVRSLVNFSVGTKQSLAKRSNSGGEIQTRKNDQARYSVSFLHPAALVPPDEHALQPIVANYGSYEEYALTGSDSENSSNRRTSVSSSIFRLSDRYYVDEGYFLPKLDPAREQERLRLMKVVCSPACTLIDPPLMKKCCEIAASAFGVTGAFIARVDELHVGIEQSVGVQKLYTHDQYLRHETLCDFVLVQPEHHPLVILDCMIDPRTRDIPMKVATIN</sequence>
<dbReference type="InterPro" id="IPR013083">
    <property type="entry name" value="Znf_RING/FYVE/PHD"/>
</dbReference>
<evidence type="ECO:0000256" key="2">
    <source>
        <dbReference type="ARBA" id="ARBA00022771"/>
    </source>
</evidence>
<evidence type="ECO:0000256" key="4">
    <source>
        <dbReference type="PROSITE-ProRule" id="PRU00091"/>
    </source>
</evidence>
<dbReference type="InterPro" id="IPR011011">
    <property type="entry name" value="Znf_FYVE_PHD"/>
</dbReference>
<keyword evidence="2 4" id="KW-0863">Zinc-finger</keyword>
<dbReference type="InParanoid" id="K3X1X4"/>
<evidence type="ECO:0000259" key="5">
    <source>
        <dbReference type="PROSITE" id="PS50178"/>
    </source>
</evidence>